<dbReference type="EMBL" id="BAAAQQ010000002">
    <property type="protein sequence ID" value="GAA2116826.1"/>
    <property type="molecule type" value="Genomic_DNA"/>
</dbReference>
<dbReference type="Gene3D" id="3.90.550.10">
    <property type="entry name" value="Spore Coat Polysaccharide Biosynthesis Protein SpsA, Chain A"/>
    <property type="match status" value="1"/>
</dbReference>
<keyword evidence="4" id="KW-1185">Reference proteome</keyword>
<evidence type="ECO:0000313" key="3">
    <source>
        <dbReference type="EMBL" id="GAA2116826.1"/>
    </source>
</evidence>
<dbReference type="Proteomes" id="UP001500575">
    <property type="component" value="Unassembled WGS sequence"/>
</dbReference>
<proteinExistence type="inferred from homology"/>
<dbReference type="Pfam" id="PF00535">
    <property type="entry name" value="Glycos_transf_2"/>
    <property type="match status" value="1"/>
</dbReference>
<dbReference type="InterPro" id="IPR029044">
    <property type="entry name" value="Nucleotide-diphossugar_trans"/>
</dbReference>
<accession>A0ABN2XUM7</accession>
<reference evidence="3 4" key="1">
    <citation type="journal article" date="2019" name="Int. J. Syst. Evol. Microbiol.">
        <title>The Global Catalogue of Microorganisms (GCM) 10K type strain sequencing project: providing services to taxonomists for standard genome sequencing and annotation.</title>
        <authorList>
            <consortium name="The Broad Institute Genomics Platform"/>
            <consortium name="The Broad Institute Genome Sequencing Center for Infectious Disease"/>
            <person name="Wu L."/>
            <person name="Ma J."/>
        </authorList>
    </citation>
    <scope>NUCLEOTIDE SEQUENCE [LARGE SCALE GENOMIC DNA]</scope>
    <source>
        <strain evidence="3 4">JCM 16021</strain>
    </source>
</reference>
<dbReference type="PANTHER" id="PTHR48090">
    <property type="entry name" value="UNDECAPRENYL-PHOSPHATE 4-DEOXY-4-FORMAMIDO-L-ARABINOSE TRANSFERASE-RELATED"/>
    <property type="match status" value="1"/>
</dbReference>
<evidence type="ECO:0000259" key="2">
    <source>
        <dbReference type="Pfam" id="PF00535"/>
    </source>
</evidence>
<dbReference type="InterPro" id="IPR001173">
    <property type="entry name" value="Glyco_trans_2-like"/>
</dbReference>
<name>A0ABN2XUM7_9ACTN</name>
<dbReference type="PANTHER" id="PTHR48090:SF7">
    <property type="entry name" value="RFBJ PROTEIN"/>
    <property type="match status" value="1"/>
</dbReference>
<organism evidence="3 4">
    <name type="scientific">Nocardioides bigeumensis</name>
    <dbReference type="NCBI Taxonomy" id="433657"/>
    <lineage>
        <taxon>Bacteria</taxon>
        <taxon>Bacillati</taxon>
        <taxon>Actinomycetota</taxon>
        <taxon>Actinomycetes</taxon>
        <taxon>Propionibacteriales</taxon>
        <taxon>Nocardioidaceae</taxon>
        <taxon>Nocardioides</taxon>
    </lineage>
</organism>
<dbReference type="SUPFAM" id="SSF53448">
    <property type="entry name" value="Nucleotide-diphospho-sugar transferases"/>
    <property type="match status" value="1"/>
</dbReference>
<comment type="caution">
    <text evidence="3">The sequence shown here is derived from an EMBL/GenBank/DDBJ whole genome shotgun (WGS) entry which is preliminary data.</text>
</comment>
<dbReference type="CDD" id="cd04179">
    <property type="entry name" value="DPM_DPG-synthase_like"/>
    <property type="match status" value="1"/>
</dbReference>
<dbReference type="InterPro" id="IPR050256">
    <property type="entry name" value="Glycosyltransferase_2"/>
</dbReference>
<evidence type="ECO:0000256" key="1">
    <source>
        <dbReference type="ARBA" id="ARBA00006739"/>
    </source>
</evidence>
<comment type="similarity">
    <text evidence="1">Belongs to the glycosyltransferase 2 family.</text>
</comment>
<feature type="domain" description="Glycosyltransferase 2-like" evidence="2">
    <location>
        <begin position="3"/>
        <end position="151"/>
    </location>
</feature>
<sequence>MLNEAAVIGDVVAGLRCSFEHVICVDDGSTDKCGELARAAGARVVTHPSNLGQGAALQSGVTFALDDGRTKYIVTFDADGQHRVADADRMVEVARTSGVDIVLGSRFLESTSSGMTAARRAVLRAAVGFTRATTGLALTDAHNGLRVLSRYAAQRISLTQAGMAHASELLNQIAHHRLRHVEVPVTIDYTDYSRSRGQSNINALNILFDLGLARLSEGRTRV</sequence>
<evidence type="ECO:0000313" key="4">
    <source>
        <dbReference type="Proteomes" id="UP001500575"/>
    </source>
</evidence>
<protein>
    <submittedName>
        <fullName evidence="3">Glycosyltransferase family 2 protein</fullName>
    </submittedName>
</protein>
<gene>
    <name evidence="3" type="ORF">GCM10009843_07350</name>
</gene>